<evidence type="ECO:0000313" key="1">
    <source>
        <dbReference type="EMBL" id="GJS86514.1"/>
    </source>
</evidence>
<organism evidence="1 2">
    <name type="scientific">Tanacetum coccineum</name>
    <dbReference type="NCBI Taxonomy" id="301880"/>
    <lineage>
        <taxon>Eukaryota</taxon>
        <taxon>Viridiplantae</taxon>
        <taxon>Streptophyta</taxon>
        <taxon>Embryophyta</taxon>
        <taxon>Tracheophyta</taxon>
        <taxon>Spermatophyta</taxon>
        <taxon>Magnoliopsida</taxon>
        <taxon>eudicotyledons</taxon>
        <taxon>Gunneridae</taxon>
        <taxon>Pentapetalae</taxon>
        <taxon>asterids</taxon>
        <taxon>campanulids</taxon>
        <taxon>Asterales</taxon>
        <taxon>Asteraceae</taxon>
        <taxon>Asteroideae</taxon>
        <taxon>Anthemideae</taxon>
        <taxon>Anthemidinae</taxon>
        <taxon>Tanacetum</taxon>
    </lineage>
</organism>
<reference evidence="1" key="2">
    <citation type="submission" date="2022-01" db="EMBL/GenBank/DDBJ databases">
        <authorList>
            <person name="Yamashiro T."/>
            <person name="Shiraishi A."/>
            <person name="Satake H."/>
            <person name="Nakayama K."/>
        </authorList>
    </citation>
    <scope>NUCLEOTIDE SEQUENCE</scope>
</reference>
<dbReference type="Proteomes" id="UP001151760">
    <property type="component" value="Unassembled WGS sequence"/>
</dbReference>
<keyword evidence="2" id="KW-1185">Reference proteome</keyword>
<name>A0ABQ4Z8L0_9ASTR</name>
<protein>
    <submittedName>
        <fullName evidence="1">Uncharacterized protein</fullName>
    </submittedName>
</protein>
<gene>
    <name evidence="1" type="ORF">Tco_0769150</name>
</gene>
<evidence type="ECO:0000313" key="2">
    <source>
        <dbReference type="Proteomes" id="UP001151760"/>
    </source>
</evidence>
<dbReference type="EMBL" id="BQNB010011129">
    <property type="protein sequence ID" value="GJS86514.1"/>
    <property type="molecule type" value="Genomic_DNA"/>
</dbReference>
<reference evidence="1" key="1">
    <citation type="journal article" date="2022" name="Int. J. Mol. Sci.">
        <title>Draft Genome of Tanacetum Coccineum: Genomic Comparison of Closely Related Tanacetum-Family Plants.</title>
        <authorList>
            <person name="Yamashiro T."/>
            <person name="Shiraishi A."/>
            <person name="Nakayama K."/>
            <person name="Satake H."/>
        </authorList>
    </citation>
    <scope>NUCLEOTIDE SEQUENCE</scope>
</reference>
<sequence length="227" mass="26943">MTGFMVKSSKVKKLKKFDFVAEDERHIHLSDEQINNQKKLEEEAKAEAAKQEGEVRKSELIDLFGPEVVHKYYNYKLQYDRYCDKMLNRRAESRITNYDVLTRKGPITFKVYREDGTYEVIPNFKVSDLHLGEWREVMKACPYRKGKGWQTIYDQIQTKMDYLHTTEAELGINLDIPLSMQDPPDKLNDLANKKRKHADDIHDYFKATKRLKSSVLVRRSFTWYYAK</sequence>
<accession>A0ABQ4Z8L0</accession>
<proteinExistence type="predicted"/>
<comment type="caution">
    <text evidence="1">The sequence shown here is derived from an EMBL/GenBank/DDBJ whole genome shotgun (WGS) entry which is preliminary data.</text>
</comment>